<evidence type="ECO:0000313" key="1">
    <source>
        <dbReference type="EMBL" id="BCX46455.1"/>
    </source>
</evidence>
<accession>A0ABM7RCR4</accession>
<name>A0ABM7RCR4_9BACT</name>
<keyword evidence="2" id="KW-1185">Reference proteome</keyword>
<evidence type="ECO:0000313" key="2">
    <source>
        <dbReference type="Proteomes" id="UP001374893"/>
    </source>
</evidence>
<organism evidence="1 2">
    <name type="scientific">Haloferula helveola</name>
    <dbReference type="NCBI Taxonomy" id="490095"/>
    <lineage>
        <taxon>Bacteria</taxon>
        <taxon>Pseudomonadati</taxon>
        <taxon>Verrucomicrobiota</taxon>
        <taxon>Verrucomicrobiia</taxon>
        <taxon>Verrucomicrobiales</taxon>
        <taxon>Verrucomicrobiaceae</taxon>
        <taxon>Haloferula</taxon>
    </lineage>
</organism>
<gene>
    <name evidence="1" type="ORF">HAHE_03630</name>
</gene>
<dbReference type="Proteomes" id="UP001374893">
    <property type="component" value="Chromosome"/>
</dbReference>
<dbReference type="EMBL" id="AP024702">
    <property type="protein sequence ID" value="BCX46455.1"/>
    <property type="molecule type" value="Genomic_DNA"/>
</dbReference>
<sequence>METPEQIERALMERLVPRGFSDRGAASLDELIDELADETPAPGQRRTLWWGAAAAVALTAGVSWGVWPRVPESVPVVGMGGLAEVELLSESVGVVSTEADDRLLTDSDGSLLQAWNVTVVNEELFRDEQTGHEVRVIQPRDELVLIPVTAF</sequence>
<protein>
    <submittedName>
        <fullName evidence="1">Uncharacterized protein</fullName>
    </submittedName>
</protein>
<reference evidence="1 2" key="1">
    <citation type="submission" date="2021-06" db="EMBL/GenBank/DDBJ databases">
        <title>Complete genome of Haloferula helveola possessing various polysaccharide degrading enzymes.</title>
        <authorList>
            <person name="Takami H."/>
            <person name="Huang C."/>
            <person name="Hamasaki K."/>
        </authorList>
    </citation>
    <scope>NUCLEOTIDE SEQUENCE [LARGE SCALE GENOMIC DNA]</scope>
    <source>
        <strain evidence="1 2">CN-1</strain>
    </source>
</reference>
<proteinExistence type="predicted"/>
<dbReference type="RefSeq" id="WP_338688082.1">
    <property type="nucleotide sequence ID" value="NZ_AP024702.1"/>
</dbReference>